<name>A0A5C1E9G0_9RHOO</name>
<dbReference type="EMBL" id="CP022579">
    <property type="protein sequence ID" value="QEL65513.1"/>
    <property type="molecule type" value="Genomic_DNA"/>
</dbReference>
<sequence length="82" mass="9070">MDTLTLIRDFIHEKAGTPLEQITTEAVLQEIGVDSLMLLDLMFDFEDHHGIKLPTDTPNPKTVGELVEIFDKFATTEPSAGA</sequence>
<dbReference type="SUPFAM" id="SSF47336">
    <property type="entry name" value="ACP-like"/>
    <property type="match status" value="1"/>
</dbReference>
<evidence type="ECO:0000259" key="1">
    <source>
        <dbReference type="PROSITE" id="PS50075"/>
    </source>
</evidence>
<dbReference type="InterPro" id="IPR036736">
    <property type="entry name" value="ACP-like_sf"/>
</dbReference>
<reference evidence="2 3" key="1">
    <citation type="submission" date="2017-07" db="EMBL/GenBank/DDBJ databases">
        <title>Complete genome sequence of Oryzomicrobium terrae TPP412.</title>
        <authorList>
            <person name="Chiu L.-W."/>
            <person name="Lo K.-J."/>
            <person name="Tsai Y.-M."/>
            <person name="Lin S.-S."/>
            <person name="Kuo C.-H."/>
            <person name="Liu C.-T."/>
        </authorList>
    </citation>
    <scope>NUCLEOTIDE SEQUENCE [LARGE SCALE GENOMIC DNA]</scope>
    <source>
        <strain evidence="2 3">TPP412</strain>
    </source>
</reference>
<dbReference type="Proteomes" id="UP000323671">
    <property type="component" value="Chromosome"/>
</dbReference>
<evidence type="ECO:0000313" key="2">
    <source>
        <dbReference type="EMBL" id="QEL65513.1"/>
    </source>
</evidence>
<protein>
    <submittedName>
        <fullName evidence="2">Acyl carrier protein</fullName>
    </submittedName>
</protein>
<feature type="domain" description="Carrier" evidence="1">
    <location>
        <begin position="1"/>
        <end position="77"/>
    </location>
</feature>
<dbReference type="Pfam" id="PF00550">
    <property type="entry name" value="PP-binding"/>
    <property type="match status" value="1"/>
</dbReference>
<keyword evidence="3" id="KW-1185">Reference proteome</keyword>
<dbReference type="InterPro" id="IPR009081">
    <property type="entry name" value="PP-bd_ACP"/>
</dbReference>
<dbReference type="KEGG" id="otr:OTERR_20370"/>
<evidence type="ECO:0000313" key="3">
    <source>
        <dbReference type="Proteomes" id="UP000323671"/>
    </source>
</evidence>
<organism evidence="2 3">
    <name type="scientific">Oryzomicrobium terrae</name>
    <dbReference type="NCBI Taxonomy" id="1735038"/>
    <lineage>
        <taxon>Bacteria</taxon>
        <taxon>Pseudomonadati</taxon>
        <taxon>Pseudomonadota</taxon>
        <taxon>Betaproteobacteria</taxon>
        <taxon>Rhodocyclales</taxon>
        <taxon>Rhodocyclaceae</taxon>
        <taxon>Oryzomicrobium</taxon>
    </lineage>
</organism>
<dbReference type="Gene3D" id="1.10.1200.10">
    <property type="entry name" value="ACP-like"/>
    <property type="match status" value="1"/>
</dbReference>
<accession>A0A5C1E9G0</accession>
<dbReference type="RefSeq" id="WP_054620414.1">
    <property type="nucleotide sequence ID" value="NZ_CP022579.1"/>
</dbReference>
<gene>
    <name evidence="2" type="primary">acpP</name>
    <name evidence="2" type="ORF">OTERR_20370</name>
</gene>
<dbReference type="PROSITE" id="PS50075">
    <property type="entry name" value="CARRIER"/>
    <property type="match status" value="1"/>
</dbReference>
<proteinExistence type="predicted"/>
<dbReference type="AlphaFoldDB" id="A0A5C1E9G0"/>